<protein>
    <submittedName>
        <fullName evidence="1">AroM protein</fullName>
    </submittedName>
</protein>
<dbReference type="InterPro" id="IPR053714">
    <property type="entry name" value="Iso_Racemase_Enz_sf"/>
</dbReference>
<dbReference type="HOGENOM" id="CLU_077346_0_0_6"/>
<evidence type="ECO:0000313" key="2">
    <source>
        <dbReference type="Proteomes" id="UP000005723"/>
    </source>
</evidence>
<accession>D4DWF3</accession>
<evidence type="ECO:0000313" key="1">
    <source>
        <dbReference type="EMBL" id="EFE98208.1"/>
    </source>
</evidence>
<gene>
    <name evidence="1" type="primary">aroM</name>
    <name evidence="1" type="ORF">HMPREF0758_0253</name>
</gene>
<dbReference type="STRING" id="667129.HMPREF0758_0253"/>
<proteinExistence type="predicted"/>
<dbReference type="Gene3D" id="3.40.50.12500">
    <property type="match status" value="1"/>
</dbReference>
<comment type="caution">
    <text evidence="1">The sequence shown here is derived from an EMBL/GenBank/DDBJ whole genome shotgun (WGS) entry which is preliminary data.</text>
</comment>
<dbReference type="NCBIfam" id="NF007788">
    <property type="entry name" value="PRK10481.1"/>
    <property type="match status" value="1"/>
</dbReference>
<dbReference type="EMBL" id="ADBY01000012">
    <property type="protein sequence ID" value="EFE98208.1"/>
    <property type="molecule type" value="Genomic_DNA"/>
</dbReference>
<name>D4DWF3_SEROD</name>
<dbReference type="RefSeq" id="WP_004954744.1">
    <property type="nucleotide sequence ID" value="NZ_GG753567.1"/>
</dbReference>
<dbReference type="OrthoDB" id="9798683at2"/>
<organism evidence="1 2">
    <name type="scientific">Serratia odorifera DSM 4582</name>
    <dbReference type="NCBI Taxonomy" id="667129"/>
    <lineage>
        <taxon>Bacteria</taxon>
        <taxon>Pseudomonadati</taxon>
        <taxon>Pseudomonadota</taxon>
        <taxon>Gammaproteobacteria</taxon>
        <taxon>Enterobacterales</taxon>
        <taxon>Yersiniaceae</taxon>
        <taxon>Serratia</taxon>
    </lineage>
</organism>
<reference evidence="1 2" key="1">
    <citation type="submission" date="2010-01" db="EMBL/GenBank/DDBJ databases">
        <authorList>
            <person name="Muzny D."/>
            <person name="Qin X."/>
            <person name="Deng J."/>
            <person name="Jiang H."/>
            <person name="Liu Y."/>
            <person name="Qu J."/>
            <person name="Song X.-Z."/>
            <person name="Zhang L."/>
            <person name="Thornton R."/>
            <person name="Coyle M."/>
            <person name="Francisco L."/>
            <person name="Jackson L."/>
            <person name="Javaid M."/>
            <person name="Korchina V."/>
            <person name="Kovar C."/>
            <person name="Mata R."/>
            <person name="Mathew T."/>
            <person name="Ngo R."/>
            <person name="Nguyen L."/>
            <person name="Nguyen N."/>
            <person name="Okwuonu G."/>
            <person name="Ongeri F."/>
            <person name="Pham C."/>
            <person name="Simmons D."/>
            <person name="Wilczek-Boney K."/>
            <person name="Hale W."/>
            <person name="Jakkamsetti A."/>
            <person name="Pham P."/>
            <person name="Ruth R."/>
            <person name="San Lucas F."/>
            <person name="Warren J."/>
            <person name="Zhang J."/>
            <person name="Zhao Z."/>
            <person name="Zhou C."/>
            <person name="Zhu D."/>
            <person name="Lee S."/>
            <person name="Bess C."/>
            <person name="Blankenburg K."/>
            <person name="Forbes L."/>
            <person name="Fu Q."/>
            <person name="Gubbala S."/>
            <person name="Hirani K."/>
            <person name="Jayaseelan J.C."/>
            <person name="Lara F."/>
            <person name="Munidasa M."/>
            <person name="Palculict T."/>
            <person name="Patil S."/>
            <person name="Pu L.-L."/>
            <person name="Saada N."/>
            <person name="Tang L."/>
            <person name="Weissenberger G."/>
            <person name="Zhu Y."/>
            <person name="Hemphill L."/>
            <person name="Shang Y."/>
            <person name="Youmans B."/>
            <person name="Ayvaz T."/>
            <person name="Ross M."/>
            <person name="Santibanez J."/>
            <person name="Aqrawi P."/>
            <person name="Gross S."/>
            <person name="Joshi V."/>
            <person name="Fowler G."/>
            <person name="Nazareth L."/>
            <person name="Reid J."/>
            <person name="Worley K."/>
            <person name="Petrosino J."/>
            <person name="Highlander S."/>
            <person name="Gibbs R."/>
        </authorList>
    </citation>
    <scope>NUCLEOTIDE SEQUENCE [LARGE SCALE GENOMIC DNA]</scope>
    <source>
        <strain evidence="1 2">DSM 4582</strain>
    </source>
</reference>
<dbReference type="Pfam" id="PF07302">
    <property type="entry name" value="AroM"/>
    <property type="match status" value="1"/>
</dbReference>
<dbReference type="InterPro" id="IPR010843">
    <property type="entry name" value="Uncharacterised_AroM"/>
</dbReference>
<dbReference type="Proteomes" id="UP000005723">
    <property type="component" value="Unassembled WGS sequence"/>
</dbReference>
<sequence length="225" mass="24372">MSASFATLTIGQAPRSDIMPLLSAYLPESSTTHIGLLDGLTADQVAARYAPQPGEKRLVTRLLDGSQVTLAAARVEQGLQQKIHELEQRGCEVILLLCTGEFGHLQAEQALLLEPDRIIPPLIAAIVSQHRVGIVVPVAEQINEQAGKWQQLATPPCFAVASPYLADEARLEQAANALQQQGAEVVVLDCIGYHQRHRDFLQARLDIPVLLSNVLVAKLAAELID</sequence>
<dbReference type="AlphaFoldDB" id="D4DWF3"/>
<keyword evidence="2" id="KW-1185">Reference proteome</keyword>